<protein>
    <recommendedName>
        <fullName evidence="3">GIY-YIG nuclease family protein</fullName>
    </recommendedName>
</protein>
<gene>
    <name evidence="1" type="ORF">Nans01_44910</name>
</gene>
<comment type="caution">
    <text evidence="1">The sequence shown here is derived from an EMBL/GenBank/DDBJ whole genome shotgun (WGS) entry which is preliminary data.</text>
</comment>
<evidence type="ECO:0000313" key="1">
    <source>
        <dbReference type="EMBL" id="GLU50140.1"/>
    </source>
</evidence>
<reference evidence="1" key="1">
    <citation type="submission" date="2023-02" db="EMBL/GenBank/DDBJ databases">
        <title>Nocardiopsis ansamitocini NBRC 112285.</title>
        <authorList>
            <person name="Ichikawa N."/>
            <person name="Sato H."/>
            <person name="Tonouchi N."/>
        </authorList>
    </citation>
    <scope>NUCLEOTIDE SEQUENCE</scope>
    <source>
        <strain evidence="1">NBRC 112285</strain>
    </source>
</reference>
<sequence>MKVIYKITYPNGKIYVGSDLTDSRLTYFGSPSKEFLYRDFDHAELQDFVIRKQILWQSETATDGEVRRRENVLIVEHGANNPEYGYNQRPRYREAGEMG</sequence>
<dbReference type="RefSeq" id="WP_285761670.1">
    <property type="nucleotide sequence ID" value="NZ_BSQG01000011.1"/>
</dbReference>
<evidence type="ECO:0000313" key="2">
    <source>
        <dbReference type="Proteomes" id="UP001165092"/>
    </source>
</evidence>
<dbReference type="EMBL" id="BSQG01000011">
    <property type="protein sequence ID" value="GLU50140.1"/>
    <property type="molecule type" value="Genomic_DNA"/>
</dbReference>
<organism evidence="1 2">
    <name type="scientific">Nocardiopsis ansamitocini</name>
    <dbReference type="NCBI Taxonomy" id="1670832"/>
    <lineage>
        <taxon>Bacteria</taxon>
        <taxon>Bacillati</taxon>
        <taxon>Actinomycetota</taxon>
        <taxon>Actinomycetes</taxon>
        <taxon>Streptosporangiales</taxon>
        <taxon>Nocardiopsidaceae</taxon>
        <taxon>Nocardiopsis</taxon>
    </lineage>
</organism>
<keyword evidence="2" id="KW-1185">Reference proteome</keyword>
<proteinExistence type="predicted"/>
<evidence type="ECO:0008006" key="3">
    <source>
        <dbReference type="Google" id="ProtNLM"/>
    </source>
</evidence>
<name>A0A9W6P9J9_9ACTN</name>
<accession>A0A9W6P9J9</accession>
<dbReference type="AlphaFoldDB" id="A0A9W6P9J9"/>
<dbReference type="Proteomes" id="UP001165092">
    <property type="component" value="Unassembled WGS sequence"/>
</dbReference>